<name>A0ABR8U329_9CELL</name>
<keyword evidence="3" id="KW-0560">Oxidoreductase</keyword>
<evidence type="ECO:0000313" key="6">
    <source>
        <dbReference type="EMBL" id="MBD7982443.1"/>
    </source>
</evidence>
<dbReference type="SUPFAM" id="SSF52218">
    <property type="entry name" value="Flavoproteins"/>
    <property type="match status" value="1"/>
</dbReference>
<organism evidence="6 7">
    <name type="scientific">Oerskovia merdavium</name>
    <dbReference type="NCBI Taxonomy" id="2762227"/>
    <lineage>
        <taxon>Bacteria</taxon>
        <taxon>Bacillati</taxon>
        <taxon>Actinomycetota</taxon>
        <taxon>Actinomycetes</taxon>
        <taxon>Micrococcales</taxon>
        <taxon>Cellulomonadaceae</taxon>
        <taxon>Oerskovia</taxon>
    </lineage>
</organism>
<evidence type="ECO:0000256" key="1">
    <source>
        <dbReference type="ARBA" id="ARBA00022630"/>
    </source>
</evidence>
<keyword evidence="2" id="KW-0288">FMN</keyword>
<keyword evidence="7" id="KW-1185">Reference proteome</keyword>
<dbReference type="Proteomes" id="UP000655570">
    <property type="component" value="Unassembled WGS sequence"/>
</dbReference>
<evidence type="ECO:0000313" key="7">
    <source>
        <dbReference type="Proteomes" id="UP000655570"/>
    </source>
</evidence>
<gene>
    <name evidence="6" type="ORF">H9641_17215</name>
</gene>
<proteinExistence type="predicted"/>
<dbReference type="PANTHER" id="PTHR43408">
    <property type="entry name" value="FMN REDUCTASE (NADPH)"/>
    <property type="match status" value="1"/>
</dbReference>
<accession>A0ABR8U329</accession>
<feature type="region of interest" description="Disordered" evidence="4">
    <location>
        <begin position="1"/>
        <end position="36"/>
    </location>
</feature>
<dbReference type="InterPro" id="IPR029039">
    <property type="entry name" value="Flavoprotein-like_sf"/>
</dbReference>
<comment type="caution">
    <text evidence="6">The sequence shown here is derived from an EMBL/GenBank/DDBJ whole genome shotgun (WGS) entry which is preliminary data.</text>
</comment>
<evidence type="ECO:0000256" key="3">
    <source>
        <dbReference type="ARBA" id="ARBA00023002"/>
    </source>
</evidence>
<feature type="domain" description="NADPH-dependent FMN reductase-like" evidence="5">
    <location>
        <begin position="36"/>
        <end position="170"/>
    </location>
</feature>
<protein>
    <submittedName>
        <fullName evidence="6">NAD(P)H-dependent oxidoreductase</fullName>
    </submittedName>
</protein>
<evidence type="ECO:0000259" key="5">
    <source>
        <dbReference type="Pfam" id="PF03358"/>
    </source>
</evidence>
<reference evidence="6 7" key="1">
    <citation type="submission" date="2020-08" db="EMBL/GenBank/DDBJ databases">
        <title>A Genomic Blueprint of the Chicken Gut Microbiome.</title>
        <authorList>
            <person name="Gilroy R."/>
            <person name="Ravi A."/>
            <person name="Getino M."/>
            <person name="Pursley I."/>
            <person name="Horton D.L."/>
            <person name="Alikhan N.-F."/>
            <person name="Baker D."/>
            <person name="Gharbi K."/>
            <person name="Hall N."/>
            <person name="Watson M."/>
            <person name="Adriaenssens E.M."/>
            <person name="Foster-Nyarko E."/>
            <person name="Jarju S."/>
            <person name="Secka A."/>
            <person name="Antonio M."/>
            <person name="Oren A."/>
            <person name="Chaudhuri R."/>
            <person name="La Ragione R.M."/>
            <person name="Hildebrand F."/>
            <person name="Pallen M.J."/>
        </authorList>
    </citation>
    <scope>NUCLEOTIDE SEQUENCE [LARGE SCALE GENOMIC DNA]</scope>
    <source>
        <strain evidence="6 7">Sa2CUA9</strain>
    </source>
</reference>
<dbReference type="Gene3D" id="3.40.50.360">
    <property type="match status" value="1"/>
</dbReference>
<sequence length="225" mass="22564">MTQHQTPPSDSAGTGSGLDTRPGPADGASHPPRPAVVTLVGNPRPGSRTLSAAQAVAARVTDHLGLAATPPPATIDLAEIAAEVLAPVHPRADAAREVVAGATVLVVATPVYKGSYTGLLKAFLDLYGPDGLAGVAAVPVVVSGNPAHALAGEVHLRPLLVELGATVPARTLTLLDSQLGEAELASTVDAWLDRAGGPLLRAASAAVGQDATTHQTAPELAEVTR</sequence>
<dbReference type="EMBL" id="JACSQF010000022">
    <property type="protein sequence ID" value="MBD7982443.1"/>
    <property type="molecule type" value="Genomic_DNA"/>
</dbReference>
<evidence type="ECO:0000256" key="4">
    <source>
        <dbReference type="SAM" id="MobiDB-lite"/>
    </source>
</evidence>
<dbReference type="InterPro" id="IPR005025">
    <property type="entry name" value="FMN_Rdtase-like_dom"/>
</dbReference>
<feature type="compositionally biased region" description="Polar residues" evidence="4">
    <location>
        <begin position="1"/>
        <end position="13"/>
    </location>
</feature>
<dbReference type="RefSeq" id="WP_191805653.1">
    <property type="nucleotide sequence ID" value="NZ_JACSQF010000022.1"/>
</dbReference>
<dbReference type="Pfam" id="PF03358">
    <property type="entry name" value="FMN_red"/>
    <property type="match status" value="1"/>
</dbReference>
<evidence type="ECO:0000256" key="2">
    <source>
        <dbReference type="ARBA" id="ARBA00022643"/>
    </source>
</evidence>
<dbReference type="InterPro" id="IPR051814">
    <property type="entry name" value="NAD(P)H-dep_FMN_reductase"/>
</dbReference>
<dbReference type="PANTHER" id="PTHR43408:SF1">
    <property type="entry name" value="FMN REDUCTASE (NADPH)"/>
    <property type="match status" value="1"/>
</dbReference>
<keyword evidence="1" id="KW-0285">Flavoprotein</keyword>